<dbReference type="EMBL" id="GG738848">
    <property type="protein sequence ID" value="EFC49424.1"/>
    <property type="molecule type" value="Genomic_DNA"/>
</dbReference>
<proteinExistence type="predicted"/>
<evidence type="ECO:0008006" key="3">
    <source>
        <dbReference type="Google" id="ProtNLM"/>
    </source>
</evidence>
<keyword evidence="2" id="KW-1185">Reference proteome</keyword>
<dbReference type="Proteomes" id="UP000006671">
    <property type="component" value="Unassembled WGS sequence"/>
</dbReference>
<dbReference type="InParanoid" id="D2V184"/>
<sequence length="544" mass="64517">MSQLSLDNVFCVTEYLPIRDVGAVLCVCKDWHSLDKYEFFWKTLFQHYLVFTIIEKFNKMVKFNVKTTLTEIQVKEALLSSERDMKKIQPILQALRSLKSTTGQKNEPPFVLAKAILHSTITSYDLHVLKDKTALRISLNRSESDLGNSNNSSLIGNRFKHLMEKQIISIGSITMTSYFSSMSYFLKNYKEETVMSFVSVLMGNNLQNQMIIYNLKQLPSEQEEIQNTIFTNLLKSNTIYSKYWEVMIEISLETFPYLIRKEYLETTLKKLFDSFNMNVKLCWISTIFCNFDYYESSFDLILELCIKYQIDSKDTISDTFFLDVFYLEKHNYDNETRIKISIEYLKFLENFQTKEQIISTMIEKSNYLGFISKLTTEGEEYLSKFLDSYPIPYEKFSIVNFLSYHAFTNIVTFLIYTRRKGYKFPQAHIEQLPKCDIWYYSKQSSGIIRYMLDNFEHNIYELDDRNLFFKDLVKSFSHYFFDEIKGEFETLFGDEPIDLERLGQNHPNIFTEETTTILLHIYSVPDPVEFIEFCKKRFIQNIFN</sequence>
<protein>
    <recommendedName>
        <fullName evidence="3">F-box domain-containing protein</fullName>
    </recommendedName>
</protein>
<dbReference type="GeneID" id="8862583"/>
<dbReference type="InterPro" id="IPR036047">
    <property type="entry name" value="F-box-like_dom_sf"/>
</dbReference>
<dbReference type="VEuPathDB" id="AmoebaDB:NAEGRDRAFT_62794"/>
<dbReference type="KEGG" id="ngr:NAEGRDRAFT_62794"/>
<reference evidence="1 2" key="1">
    <citation type="journal article" date="2010" name="Cell">
        <title>The genome of Naegleria gruberi illuminates early eukaryotic versatility.</title>
        <authorList>
            <person name="Fritz-Laylin L.K."/>
            <person name="Prochnik S.E."/>
            <person name="Ginger M.L."/>
            <person name="Dacks J.B."/>
            <person name="Carpenter M.L."/>
            <person name="Field M.C."/>
            <person name="Kuo A."/>
            <person name="Paredez A."/>
            <person name="Chapman J."/>
            <person name="Pham J."/>
            <person name="Shu S."/>
            <person name="Neupane R."/>
            <person name="Cipriano M."/>
            <person name="Mancuso J."/>
            <person name="Tu H."/>
            <person name="Salamov A."/>
            <person name="Lindquist E."/>
            <person name="Shapiro H."/>
            <person name="Lucas S."/>
            <person name="Grigoriev I.V."/>
            <person name="Cande W.Z."/>
            <person name="Fulton C."/>
            <person name="Rokhsar D.S."/>
            <person name="Dawson S.C."/>
        </authorList>
    </citation>
    <scope>NUCLEOTIDE SEQUENCE [LARGE SCALE GENOMIC DNA]</scope>
    <source>
        <strain evidence="1 2">NEG-M</strain>
    </source>
</reference>
<evidence type="ECO:0000313" key="1">
    <source>
        <dbReference type="EMBL" id="EFC49424.1"/>
    </source>
</evidence>
<dbReference type="RefSeq" id="XP_002682168.1">
    <property type="nucleotide sequence ID" value="XM_002682122.1"/>
</dbReference>
<dbReference type="SUPFAM" id="SSF81383">
    <property type="entry name" value="F-box domain"/>
    <property type="match status" value="1"/>
</dbReference>
<organism evidence="2">
    <name type="scientific">Naegleria gruberi</name>
    <name type="common">Amoeba</name>
    <dbReference type="NCBI Taxonomy" id="5762"/>
    <lineage>
        <taxon>Eukaryota</taxon>
        <taxon>Discoba</taxon>
        <taxon>Heterolobosea</taxon>
        <taxon>Tetramitia</taxon>
        <taxon>Eutetramitia</taxon>
        <taxon>Vahlkampfiidae</taxon>
        <taxon>Naegleria</taxon>
    </lineage>
</organism>
<accession>D2V184</accession>
<dbReference type="AlphaFoldDB" id="D2V184"/>
<evidence type="ECO:0000313" key="2">
    <source>
        <dbReference type="Proteomes" id="UP000006671"/>
    </source>
</evidence>
<name>D2V184_NAEGR</name>
<gene>
    <name evidence="1" type="ORF">NAEGRDRAFT_62794</name>
</gene>